<dbReference type="KEGG" id="cohn:KCTCHS21_03260"/>
<dbReference type="Pfam" id="PF00583">
    <property type="entry name" value="Acetyltransf_1"/>
    <property type="match status" value="1"/>
</dbReference>
<dbReference type="SUPFAM" id="SSF55729">
    <property type="entry name" value="Acyl-CoA N-acyltransferases (Nat)"/>
    <property type="match status" value="1"/>
</dbReference>
<protein>
    <submittedName>
        <fullName evidence="4">N-acetyltransferase</fullName>
    </submittedName>
</protein>
<evidence type="ECO:0000259" key="3">
    <source>
        <dbReference type="PROSITE" id="PS51186"/>
    </source>
</evidence>
<dbReference type="CDD" id="cd04301">
    <property type="entry name" value="NAT_SF"/>
    <property type="match status" value="1"/>
</dbReference>
<sequence length="149" mass="16616">MNPITIRKAKTDDVIELSELFYEFIGVGSDLTAMKIQIEITSNNPNYYVAVACDGNRVVGTAMGIVCYDLVGNCNPFMLAENVVVSSEYQGRGIGKLLMQALEDFGQMNQCNYVILVSGSKRETAHKFYESIGYSPDHKGFKKRLKQQI</sequence>
<name>A0A3T1CYI6_9BACL</name>
<gene>
    <name evidence="4" type="ORF">KCTCHS21_03260</name>
</gene>
<dbReference type="Proteomes" id="UP000289856">
    <property type="component" value="Chromosome"/>
</dbReference>
<evidence type="ECO:0000313" key="5">
    <source>
        <dbReference type="Proteomes" id="UP000289856"/>
    </source>
</evidence>
<evidence type="ECO:0000256" key="2">
    <source>
        <dbReference type="ARBA" id="ARBA00023315"/>
    </source>
</evidence>
<dbReference type="PANTHER" id="PTHR43877">
    <property type="entry name" value="AMINOALKYLPHOSPHONATE N-ACETYLTRANSFERASE-RELATED-RELATED"/>
    <property type="match status" value="1"/>
</dbReference>
<proteinExistence type="predicted"/>
<dbReference type="PROSITE" id="PS51186">
    <property type="entry name" value="GNAT"/>
    <property type="match status" value="1"/>
</dbReference>
<dbReference type="InterPro" id="IPR016181">
    <property type="entry name" value="Acyl_CoA_acyltransferase"/>
</dbReference>
<dbReference type="RefSeq" id="WP_232058032.1">
    <property type="nucleotide sequence ID" value="NZ_AP019400.1"/>
</dbReference>
<dbReference type="EMBL" id="AP019400">
    <property type="protein sequence ID" value="BBI30927.1"/>
    <property type="molecule type" value="Genomic_DNA"/>
</dbReference>
<keyword evidence="5" id="KW-1185">Reference proteome</keyword>
<dbReference type="InterPro" id="IPR050832">
    <property type="entry name" value="Bact_Acetyltransf"/>
</dbReference>
<dbReference type="Gene3D" id="3.40.630.30">
    <property type="match status" value="1"/>
</dbReference>
<keyword evidence="1 4" id="KW-0808">Transferase</keyword>
<evidence type="ECO:0000256" key="1">
    <source>
        <dbReference type="ARBA" id="ARBA00022679"/>
    </source>
</evidence>
<dbReference type="InterPro" id="IPR000182">
    <property type="entry name" value="GNAT_dom"/>
</dbReference>
<dbReference type="GO" id="GO:0016747">
    <property type="term" value="F:acyltransferase activity, transferring groups other than amino-acyl groups"/>
    <property type="evidence" value="ECO:0007669"/>
    <property type="project" value="InterPro"/>
</dbReference>
<organism evidence="4 5">
    <name type="scientific">Cohnella abietis</name>
    <dbReference type="NCBI Taxonomy" id="2507935"/>
    <lineage>
        <taxon>Bacteria</taxon>
        <taxon>Bacillati</taxon>
        <taxon>Bacillota</taxon>
        <taxon>Bacilli</taxon>
        <taxon>Bacillales</taxon>
        <taxon>Paenibacillaceae</taxon>
        <taxon>Cohnella</taxon>
    </lineage>
</organism>
<dbReference type="AlphaFoldDB" id="A0A3T1CYI6"/>
<reference evidence="4 5" key="1">
    <citation type="submission" date="2019-01" db="EMBL/GenBank/DDBJ databases">
        <title>Complete genome sequence of Cohnella hallensis HS21 isolated from Korean fir (Abies koreana) rhizospheric soil.</title>
        <authorList>
            <person name="Jiang L."/>
            <person name="Kang S.W."/>
            <person name="Kim S."/>
            <person name="Jung J."/>
            <person name="Kim C.Y."/>
            <person name="Kim D.H."/>
            <person name="Kim S.W."/>
            <person name="Lee J."/>
        </authorList>
    </citation>
    <scope>NUCLEOTIDE SEQUENCE [LARGE SCALE GENOMIC DNA]</scope>
    <source>
        <strain evidence="4 5">HS21</strain>
    </source>
</reference>
<keyword evidence="2" id="KW-0012">Acyltransferase</keyword>
<evidence type="ECO:0000313" key="4">
    <source>
        <dbReference type="EMBL" id="BBI30927.1"/>
    </source>
</evidence>
<feature type="domain" description="N-acetyltransferase" evidence="3">
    <location>
        <begin position="4"/>
        <end position="149"/>
    </location>
</feature>
<accession>A0A3T1CYI6</accession>